<proteinExistence type="inferred from homology"/>
<reference evidence="2 3" key="1">
    <citation type="journal article" date="2019" name="Int. J. Syst. Evol. Microbiol.">
        <title>The Global Catalogue of Microorganisms (GCM) 10K type strain sequencing project: providing services to taxonomists for standard genome sequencing and annotation.</title>
        <authorList>
            <consortium name="The Broad Institute Genomics Platform"/>
            <consortium name="The Broad Institute Genome Sequencing Center for Infectious Disease"/>
            <person name="Wu L."/>
            <person name="Ma J."/>
        </authorList>
    </citation>
    <scope>NUCLEOTIDE SEQUENCE [LARGE SCALE GENOMIC DNA]</scope>
    <source>
        <strain evidence="2 3">JCM 15478</strain>
    </source>
</reference>
<dbReference type="PANTHER" id="PTHR33442:SF1">
    <property type="entry name" value="TRANS-3-HYDROXY-L-PROLINE DEHYDRATASE"/>
    <property type="match status" value="1"/>
</dbReference>
<sequence>MHEPAQMISTVDYHTAGEPFRIVVGGVRPPRGATMLDKRDDAMARLDEVRALLTHEPRGHADMYGCFVTEPVDDGADLGLVFFHRDGFSTACGHGSIAAAVWASTTGYAAPRPDGTLVLDVPSGRVTCTVGERDGHGHPSVRFVNVPSYTVARDVELSTTHGRTRADVAYGGAFYAMVEAAGLGLEVTPEHLPQLVRLSAQIKAGILARHALADPGDPRIGGLYGVIFHDRLTSGPGHVEERNVTVFANGQVDRSPCGSGTCARLAVLAARGELEMAGEFVNRSIIDTVFTGRLTAATTAHGHPAVVPEVEGTAYPTGHHTLLLHPGDPLPRGFFLPTGTAP</sequence>
<comment type="similarity">
    <text evidence="1">Belongs to the proline racemase family.</text>
</comment>
<evidence type="ECO:0000313" key="3">
    <source>
        <dbReference type="Proteomes" id="UP001500016"/>
    </source>
</evidence>
<name>A0ABN2VQW2_9ACTN</name>
<dbReference type="Gene3D" id="3.10.310.10">
    <property type="entry name" value="Diaminopimelate Epimerase, Chain A, domain 1"/>
    <property type="match status" value="2"/>
</dbReference>
<dbReference type="PIRSF" id="PIRSF029792">
    <property type="entry name" value="Pro_racemase"/>
    <property type="match status" value="1"/>
</dbReference>
<dbReference type="PANTHER" id="PTHR33442">
    <property type="entry name" value="TRANS-3-HYDROXY-L-PROLINE DEHYDRATASE"/>
    <property type="match status" value="1"/>
</dbReference>
<protein>
    <submittedName>
        <fullName evidence="2">Proline racemase family protein</fullName>
    </submittedName>
</protein>
<organism evidence="2 3">
    <name type="scientific">Streptomyces albiaxialis</name>
    <dbReference type="NCBI Taxonomy" id="329523"/>
    <lineage>
        <taxon>Bacteria</taxon>
        <taxon>Bacillati</taxon>
        <taxon>Actinomycetota</taxon>
        <taxon>Actinomycetes</taxon>
        <taxon>Kitasatosporales</taxon>
        <taxon>Streptomycetaceae</taxon>
        <taxon>Streptomyces</taxon>
    </lineage>
</organism>
<dbReference type="SFLD" id="SFLDS00028">
    <property type="entry name" value="Proline_Racemase"/>
    <property type="match status" value="1"/>
</dbReference>
<accession>A0ABN2VQW2</accession>
<dbReference type="Pfam" id="PF05544">
    <property type="entry name" value="Pro_racemase"/>
    <property type="match status" value="1"/>
</dbReference>
<comment type="caution">
    <text evidence="2">The sequence shown here is derived from an EMBL/GenBank/DDBJ whole genome shotgun (WGS) entry which is preliminary data.</text>
</comment>
<dbReference type="RefSeq" id="WP_344526002.1">
    <property type="nucleotide sequence ID" value="NZ_BAAAPE010000005.1"/>
</dbReference>
<evidence type="ECO:0000313" key="2">
    <source>
        <dbReference type="EMBL" id="GAA2069260.1"/>
    </source>
</evidence>
<evidence type="ECO:0000256" key="1">
    <source>
        <dbReference type="ARBA" id="ARBA00007529"/>
    </source>
</evidence>
<keyword evidence="3" id="KW-1185">Reference proteome</keyword>
<gene>
    <name evidence="2" type="ORF">GCM10009801_18630</name>
</gene>
<dbReference type="InterPro" id="IPR008794">
    <property type="entry name" value="Pro_racemase_fam"/>
</dbReference>
<dbReference type="EMBL" id="BAAAPE010000005">
    <property type="protein sequence ID" value="GAA2069260.1"/>
    <property type="molecule type" value="Genomic_DNA"/>
</dbReference>
<dbReference type="Proteomes" id="UP001500016">
    <property type="component" value="Unassembled WGS sequence"/>
</dbReference>
<dbReference type="SUPFAM" id="SSF54506">
    <property type="entry name" value="Diaminopimelate epimerase-like"/>
    <property type="match status" value="1"/>
</dbReference>